<name>A0A1F5PJZ2_9BACT</name>
<protein>
    <submittedName>
        <fullName evidence="1">Uncharacterized protein</fullName>
    </submittedName>
</protein>
<sequence length="348" mass="38303">MIMGFEFLLVGEPVFPRQLESSDERFPSPPTSAQFAVDLRRRVDRVETLQEALRFEYISILAALREMGPEFRIVYGHPEDVDKTTLGMALSLGCRLAGVGPDFFPGGTIYPRDLAMRAGKVNLINSGWTRLLRSSVELIASPFGEGGRTLATGNTILVGERIIEHEGKSRWVNPDDLAPLHAAGLQVGILPLPVAVFCTMEGVTDRVFFNDHWDRYACLVTGRDGGKHLILDPCVMTAAWVDVERKSWALVNPADSEKVIRTVCEPLGVTVHRLPGLEVPYALNLIQLADGRILMTGGDDIARGVLEELVGTNQVFTTEAPICHYPVFAQAGIRCLVSEAPPVFKRRV</sequence>
<dbReference type="AlphaFoldDB" id="A0A1F5PJZ2"/>
<gene>
    <name evidence="1" type="ORF">A3E29_03740</name>
</gene>
<accession>A0A1F5PJZ2</accession>
<evidence type="ECO:0000313" key="2">
    <source>
        <dbReference type="Proteomes" id="UP000177682"/>
    </source>
</evidence>
<dbReference type="EMBL" id="MFEY01000007">
    <property type="protein sequence ID" value="OGE90187.1"/>
    <property type="molecule type" value="Genomic_DNA"/>
</dbReference>
<organism evidence="1 2">
    <name type="scientific">Candidatus Doudnabacteria bacterium RIFCSPHIGHO2_12_FULL_48_16</name>
    <dbReference type="NCBI Taxonomy" id="1817838"/>
    <lineage>
        <taxon>Bacteria</taxon>
        <taxon>Candidatus Doudnaibacteriota</taxon>
    </lineage>
</organism>
<proteinExistence type="predicted"/>
<comment type="caution">
    <text evidence="1">The sequence shown here is derived from an EMBL/GenBank/DDBJ whole genome shotgun (WGS) entry which is preliminary data.</text>
</comment>
<reference evidence="1 2" key="1">
    <citation type="journal article" date="2016" name="Nat. Commun.">
        <title>Thousands of microbial genomes shed light on interconnected biogeochemical processes in an aquifer system.</title>
        <authorList>
            <person name="Anantharaman K."/>
            <person name="Brown C.T."/>
            <person name="Hug L.A."/>
            <person name="Sharon I."/>
            <person name="Castelle C.J."/>
            <person name="Probst A.J."/>
            <person name="Thomas B.C."/>
            <person name="Singh A."/>
            <person name="Wilkins M.J."/>
            <person name="Karaoz U."/>
            <person name="Brodie E.L."/>
            <person name="Williams K.H."/>
            <person name="Hubbard S.S."/>
            <person name="Banfield J.F."/>
        </authorList>
    </citation>
    <scope>NUCLEOTIDE SEQUENCE [LARGE SCALE GENOMIC DNA]</scope>
</reference>
<evidence type="ECO:0000313" key="1">
    <source>
        <dbReference type="EMBL" id="OGE90187.1"/>
    </source>
</evidence>
<dbReference type="Proteomes" id="UP000177682">
    <property type="component" value="Unassembled WGS sequence"/>
</dbReference>